<evidence type="ECO:0000313" key="1">
    <source>
        <dbReference type="EMBL" id="GMH68659.1"/>
    </source>
</evidence>
<protein>
    <submittedName>
        <fullName evidence="1">Uncharacterized protein</fullName>
    </submittedName>
</protein>
<proteinExistence type="predicted"/>
<dbReference type="OrthoDB" id="10503220at2759"/>
<reference evidence="2" key="1">
    <citation type="journal article" date="2023" name="Commun. Biol.">
        <title>Genome analysis of Parmales, the sister group of diatoms, reveals the evolutionary specialization of diatoms from phago-mixotrophs to photoautotrophs.</title>
        <authorList>
            <person name="Ban H."/>
            <person name="Sato S."/>
            <person name="Yoshikawa S."/>
            <person name="Yamada K."/>
            <person name="Nakamura Y."/>
            <person name="Ichinomiya M."/>
            <person name="Sato N."/>
            <person name="Blanc-Mathieu R."/>
            <person name="Endo H."/>
            <person name="Kuwata A."/>
            <person name="Ogata H."/>
        </authorList>
    </citation>
    <scope>NUCLEOTIDE SEQUENCE [LARGE SCALE GENOMIC DNA]</scope>
    <source>
        <strain evidence="2">NIES 3700</strain>
    </source>
</reference>
<evidence type="ECO:0000313" key="2">
    <source>
        <dbReference type="Proteomes" id="UP001165122"/>
    </source>
</evidence>
<accession>A0A9W7E578</accession>
<keyword evidence="2" id="KW-1185">Reference proteome</keyword>
<dbReference type="AlphaFoldDB" id="A0A9W7E578"/>
<dbReference type="EMBL" id="BRXW01000597">
    <property type="protein sequence ID" value="GMH68659.1"/>
    <property type="molecule type" value="Genomic_DNA"/>
</dbReference>
<name>A0A9W7E578_9STRA</name>
<comment type="caution">
    <text evidence="1">The sequence shown here is derived from an EMBL/GenBank/DDBJ whole genome shotgun (WGS) entry which is preliminary data.</text>
</comment>
<sequence>MTSLTVVLGTALVVLLGLFFALINGEYRHTFFSVETGGQMTRRTYLEGSDVMKAEVFGTIETHWATIRPKVEVWIKAGWWAWEREKPEWFTDEWKLSVPEDLIPEKKKEVGRAKSSVEEETRVVAVRQPVRQPERRNSAILQLAAGGVVHAVRRKSVATKVAPAGMNDGGVVDAEEFVKEMERRGSLKL</sequence>
<gene>
    <name evidence="1" type="ORF">TrLO_g12896</name>
</gene>
<organism evidence="1 2">
    <name type="scientific">Triparma laevis f. longispina</name>
    <dbReference type="NCBI Taxonomy" id="1714387"/>
    <lineage>
        <taxon>Eukaryota</taxon>
        <taxon>Sar</taxon>
        <taxon>Stramenopiles</taxon>
        <taxon>Ochrophyta</taxon>
        <taxon>Bolidophyceae</taxon>
        <taxon>Parmales</taxon>
        <taxon>Triparmaceae</taxon>
        <taxon>Triparma</taxon>
    </lineage>
</organism>
<dbReference type="Proteomes" id="UP001165122">
    <property type="component" value="Unassembled WGS sequence"/>
</dbReference>